<dbReference type="EMBL" id="CYKH01002227">
    <property type="protein sequence ID" value="CUG94220.1"/>
    <property type="molecule type" value="Genomic_DNA"/>
</dbReference>
<proteinExistence type="predicted"/>
<evidence type="ECO:0000313" key="1">
    <source>
        <dbReference type="EMBL" id="CUG94220.1"/>
    </source>
</evidence>
<name>A0A0S4JRR9_BODSA</name>
<keyword evidence="2" id="KW-1185">Reference proteome</keyword>
<evidence type="ECO:0000313" key="2">
    <source>
        <dbReference type="Proteomes" id="UP000051952"/>
    </source>
</evidence>
<gene>
    <name evidence="1" type="ORF">BSAL_47095c</name>
</gene>
<organism evidence="1 2">
    <name type="scientific">Bodo saltans</name>
    <name type="common">Flagellated protozoan</name>
    <dbReference type="NCBI Taxonomy" id="75058"/>
    <lineage>
        <taxon>Eukaryota</taxon>
        <taxon>Discoba</taxon>
        <taxon>Euglenozoa</taxon>
        <taxon>Kinetoplastea</taxon>
        <taxon>Metakinetoplastina</taxon>
        <taxon>Eubodonida</taxon>
        <taxon>Bodonidae</taxon>
        <taxon>Bodo</taxon>
    </lineage>
</organism>
<sequence length="72" mass="8510">MIKERCHRRGGKWGSCSTTVDYLLFHFTPFNLRAEHTLVSFCKKKSDCLLFPDLSWRNDQRALPPARWKVGR</sequence>
<dbReference type="VEuPathDB" id="TriTrypDB:BSAL_47095c"/>
<reference evidence="2" key="1">
    <citation type="submission" date="2015-09" db="EMBL/GenBank/DDBJ databases">
        <authorList>
            <consortium name="Pathogen Informatics"/>
        </authorList>
    </citation>
    <scope>NUCLEOTIDE SEQUENCE [LARGE SCALE GENOMIC DNA]</scope>
    <source>
        <strain evidence="2">Lake Konstanz</strain>
    </source>
</reference>
<dbReference type="Proteomes" id="UP000051952">
    <property type="component" value="Unassembled WGS sequence"/>
</dbReference>
<protein>
    <submittedName>
        <fullName evidence="1">Uncharacterized protein</fullName>
    </submittedName>
</protein>
<dbReference type="AlphaFoldDB" id="A0A0S4JRR9"/>
<accession>A0A0S4JRR9</accession>
<feature type="non-terminal residue" evidence="1">
    <location>
        <position position="72"/>
    </location>
</feature>